<comment type="subunit">
    <text evidence="3 10">Homodimer.</text>
</comment>
<dbReference type="InterPro" id="IPR013805">
    <property type="entry name" value="GrpE_CC"/>
</dbReference>
<evidence type="ECO:0000256" key="5">
    <source>
        <dbReference type="ARBA" id="ARBA00023016"/>
    </source>
</evidence>
<dbReference type="EMBL" id="JPVN01000011">
    <property type="protein sequence ID" value="KGR78551.1"/>
    <property type="molecule type" value="Genomic_DNA"/>
</dbReference>
<feature type="compositionally biased region" description="Basic and acidic residues" evidence="14">
    <location>
        <begin position="1"/>
        <end position="11"/>
    </location>
</feature>
<comment type="similarity">
    <text evidence="2 10 12">Belongs to the GrpE family.</text>
</comment>
<keyword evidence="16" id="KW-1185">Reference proteome</keyword>
<evidence type="ECO:0000256" key="10">
    <source>
        <dbReference type="HAMAP-Rule" id="MF_01151"/>
    </source>
</evidence>
<dbReference type="HAMAP" id="MF_01151">
    <property type="entry name" value="GrpE"/>
    <property type="match status" value="1"/>
</dbReference>
<evidence type="ECO:0000256" key="13">
    <source>
        <dbReference type="SAM" id="Coils"/>
    </source>
</evidence>
<comment type="caution">
    <text evidence="15">The sequence shown here is derived from an EMBL/GenBank/DDBJ whole genome shotgun (WGS) entry which is preliminary data.</text>
</comment>
<dbReference type="GO" id="GO:0000774">
    <property type="term" value="F:adenyl-nucleotide exchange factor activity"/>
    <property type="evidence" value="ECO:0007669"/>
    <property type="project" value="InterPro"/>
</dbReference>
<dbReference type="PANTHER" id="PTHR21237:SF23">
    <property type="entry name" value="GRPE PROTEIN HOMOLOG, MITOCHONDRIAL"/>
    <property type="match status" value="1"/>
</dbReference>
<evidence type="ECO:0000313" key="15">
    <source>
        <dbReference type="EMBL" id="KGR78551.1"/>
    </source>
</evidence>
<dbReference type="GO" id="GO:0006457">
    <property type="term" value="P:protein folding"/>
    <property type="evidence" value="ECO:0007669"/>
    <property type="project" value="InterPro"/>
</dbReference>
<dbReference type="Gene3D" id="3.90.20.20">
    <property type="match status" value="1"/>
</dbReference>
<dbReference type="PANTHER" id="PTHR21237">
    <property type="entry name" value="GRPE PROTEIN"/>
    <property type="match status" value="1"/>
</dbReference>
<dbReference type="CDD" id="cd00446">
    <property type="entry name" value="GrpE"/>
    <property type="match status" value="1"/>
</dbReference>
<sequence>MSETTENKEQLTEDVTEQVTQNTEENPDTTLNESGEEVELTIEEQLKQQISELETKLAEEENRFLRLRADFDNLRRRTQLDREAQEKYRAQSLLTDLLPVVDNFERALQVEVTSEDAIALNKGIEMVYKSLVDALNKEGLELIPAEGVQFDPTVHQAVMQEADSEKESGIVLRELQKGYKLKDRVIRPSMVSVNE</sequence>
<dbReference type="SUPFAM" id="SSF51064">
    <property type="entry name" value="Head domain of nucleotide exchange factor GrpE"/>
    <property type="match status" value="1"/>
</dbReference>
<dbReference type="PROSITE" id="PS01071">
    <property type="entry name" value="GRPE"/>
    <property type="match status" value="1"/>
</dbReference>
<keyword evidence="13" id="KW-0175">Coiled coil</keyword>
<dbReference type="GO" id="GO:0005737">
    <property type="term" value="C:cytoplasm"/>
    <property type="evidence" value="ECO:0007669"/>
    <property type="project" value="UniProtKB-SubCell"/>
</dbReference>
<evidence type="ECO:0000256" key="7">
    <source>
        <dbReference type="ARBA" id="ARBA00053401"/>
    </source>
</evidence>
<evidence type="ECO:0000256" key="1">
    <source>
        <dbReference type="ARBA" id="ARBA00004496"/>
    </source>
</evidence>
<feature type="coiled-coil region" evidence="13">
    <location>
        <begin position="43"/>
        <end position="77"/>
    </location>
</feature>
<dbReference type="GO" id="GO:0042803">
    <property type="term" value="F:protein homodimerization activity"/>
    <property type="evidence" value="ECO:0007669"/>
    <property type="project" value="InterPro"/>
</dbReference>
<dbReference type="PRINTS" id="PR00773">
    <property type="entry name" value="GRPEPROTEIN"/>
</dbReference>
<evidence type="ECO:0000256" key="11">
    <source>
        <dbReference type="RuleBase" id="RU000639"/>
    </source>
</evidence>
<dbReference type="InterPro" id="IPR000740">
    <property type="entry name" value="GrpE"/>
</dbReference>
<evidence type="ECO:0000313" key="16">
    <source>
        <dbReference type="Proteomes" id="UP000030416"/>
    </source>
</evidence>
<comment type="subcellular location">
    <subcellularLocation>
        <location evidence="1 10">Cytoplasm</location>
    </subcellularLocation>
</comment>
<protein>
    <recommendedName>
        <fullName evidence="8 10">Protein GrpE</fullName>
    </recommendedName>
    <alternativeName>
        <fullName evidence="9 10">HSP-70 cofactor</fullName>
    </alternativeName>
</protein>
<dbReference type="SUPFAM" id="SSF58014">
    <property type="entry name" value="Coiled-coil domain of nucleotide exchange factor GrpE"/>
    <property type="match status" value="1"/>
</dbReference>
<evidence type="ECO:0000256" key="6">
    <source>
        <dbReference type="ARBA" id="ARBA00023186"/>
    </source>
</evidence>
<dbReference type="OrthoDB" id="9812586at2"/>
<evidence type="ECO:0000256" key="2">
    <source>
        <dbReference type="ARBA" id="ARBA00009054"/>
    </source>
</evidence>
<feature type="region of interest" description="Disordered" evidence="14">
    <location>
        <begin position="1"/>
        <end position="36"/>
    </location>
</feature>
<keyword evidence="4 10" id="KW-0963">Cytoplasm</keyword>
<proteinExistence type="inferred from homology"/>
<dbReference type="Pfam" id="PF01025">
    <property type="entry name" value="GrpE"/>
    <property type="match status" value="1"/>
</dbReference>
<keyword evidence="6 10" id="KW-0143">Chaperone</keyword>
<dbReference type="AlphaFoldDB" id="A0A0A3I138"/>
<organism evidence="15 16">
    <name type="scientific">Ureibacillus manganicus DSM 26584</name>
    <dbReference type="NCBI Taxonomy" id="1384049"/>
    <lineage>
        <taxon>Bacteria</taxon>
        <taxon>Bacillati</taxon>
        <taxon>Bacillota</taxon>
        <taxon>Bacilli</taxon>
        <taxon>Bacillales</taxon>
        <taxon>Caryophanaceae</taxon>
        <taxon>Ureibacillus</taxon>
    </lineage>
</organism>
<comment type="function">
    <text evidence="7 10 11">Participates actively in the response to hyperosmotic and heat shock by preventing the aggregation of stress-denatured proteins, in association with DnaK and GrpE. It is the nucleotide exchange factor for DnaK and may function as a thermosensor. Unfolded proteins bind initially to DnaJ; upon interaction with the DnaJ-bound protein, DnaK hydrolyzes its bound ATP, resulting in the formation of a stable complex. GrpE releases ADP from DnaK; ATP binding to DnaK triggers the release of the substrate protein, thus completing the reaction cycle. Several rounds of ATP-dependent interactions between DnaJ, DnaK and GrpE are required for fully efficient folding.</text>
</comment>
<gene>
    <name evidence="10" type="primary">grpE</name>
    <name evidence="15" type="ORF">CD29_10925</name>
</gene>
<evidence type="ECO:0000256" key="14">
    <source>
        <dbReference type="SAM" id="MobiDB-lite"/>
    </source>
</evidence>
<evidence type="ECO:0000256" key="4">
    <source>
        <dbReference type="ARBA" id="ARBA00022490"/>
    </source>
</evidence>
<dbReference type="NCBIfam" id="NF010738">
    <property type="entry name" value="PRK14140.1"/>
    <property type="match status" value="1"/>
</dbReference>
<dbReference type="GO" id="GO:0051082">
    <property type="term" value="F:unfolded protein binding"/>
    <property type="evidence" value="ECO:0007669"/>
    <property type="project" value="TreeGrafter"/>
</dbReference>
<dbReference type="GO" id="GO:0051087">
    <property type="term" value="F:protein-folding chaperone binding"/>
    <property type="evidence" value="ECO:0007669"/>
    <property type="project" value="InterPro"/>
</dbReference>
<reference evidence="15 16" key="1">
    <citation type="submission" date="2014-02" db="EMBL/GenBank/DDBJ databases">
        <title>Draft genome sequence of Lysinibacillus manganicus DSM 26584T.</title>
        <authorList>
            <person name="Zhang F."/>
            <person name="Wang G."/>
            <person name="Zhang L."/>
        </authorList>
    </citation>
    <scope>NUCLEOTIDE SEQUENCE [LARGE SCALE GENOMIC DNA]</scope>
    <source>
        <strain evidence="15 16">DSM 26584</strain>
    </source>
</reference>
<keyword evidence="5 10" id="KW-0346">Stress response</keyword>
<evidence type="ECO:0000256" key="12">
    <source>
        <dbReference type="RuleBase" id="RU004478"/>
    </source>
</evidence>
<dbReference type="Proteomes" id="UP000030416">
    <property type="component" value="Unassembled WGS sequence"/>
</dbReference>
<dbReference type="Gene3D" id="2.30.22.10">
    <property type="entry name" value="Head domain of nucleotide exchange factor GrpE"/>
    <property type="match status" value="1"/>
</dbReference>
<evidence type="ECO:0000256" key="3">
    <source>
        <dbReference type="ARBA" id="ARBA00011738"/>
    </source>
</evidence>
<evidence type="ECO:0000256" key="8">
    <source>
        <dbReference type="ARBA" id="ARBA00072274"/>
    </source>
</evidence>
<evidence type="ECO:0000256" key="9">
    <source>
        <dbReference type="ARBA" id="ARBA00076414"/>
    </source>
</evidence>
<dbReference type="eggNOG" id="COG0576">
    <property type="taxonomic scope" value="Bacteria"/>
</dbReference>
<dbReference type="InterPro" id="IPR009012">
    <property type="entry name" value="GrpE_head"/>
</dbReference>
<dbReference type="RefSeq" id="WP_036186298.1">
    <property type="nucleotide sequence ID" value="NZ_AVDA01000011.1"/>
</dbReference>
<dbReference type="FunFam" id="2.30.22.10:FF:000001">
    <property type="entry name" value="Protein GrpE"/>
    <property type="match status" value="1"/>
</dbReference>
<feature type="compositionally biased region" description="Polar residues" evidence="14">
    <location>
        <begin position="17"/>
        <end position="33"/>
    </location>
</feature>
<accession>A0A0A3I138</accession>
<name>A0A0A3I138_9BACL</name>
<dbReference type="STRING" id="1384049.CD29_10925"/>